<dbReference type="PANTHER" id="PTHR40277:SF1">
    <property type="entry name" value="BLL5419 PROTEIN"/>
    <property type="match status" value="1"/>
</dbReference>
<evidence type="ECO:0000256" key="1">
    <source>
        <dbReference type="ARBA" id="ARBA00004651"/>
    </source>
</evidence>
<dbReference type="Pfam" id="PF03706">
    <property type="entry name" value="LPG_synthase_TM"/>
    <property type="match status" value="1"/>
</dbReference>
<feature type="transmembrane region" description="Helical" evidence="6">
    <location>
        <begin position="219"/>
        <end position="245"/>
    </location>
</feature>
<evidence type="ECO:0000256" key="2">
    <source>
        <dbReference type="ARBA" id="ARBA00022475"/>
    </source>
</evidence>
<feature type="transmembrane region" description="Helical" evidence="6">
    <location>
        <begin position="47"/>
        <end position="69"/>
    </location>
</feature>
<dbReference type="RefSeq" id="WP_146577476.1">
    <property type="nucleotide sequence ID" value="NZ_SJPM01000003.1"/>
</dbReference>
<protein>
    <recommendedName>
        <fullName evidence="9">Flippase-like domain-containing protein</fullName>
    </recommendedName>
</protein>
<keyword evidence="8" id="KW-1185">Reference proteome</keyword>
<evidence type="ECO:0000313" key="8">
    <source>
        <dbReference type="Proteomes" id="UP000316213"/>
    </source>
</evidence>
<proteinExistence type="predicted"/>
<evidence type="ECO:0000256" key="6">
    <source>
        <dbReference type="SAM" id="Phobius"/>
    </source>
</evidence>
<feature type="transmembrane region" description="Helical" evidence="6">
    <location>
        <begin position="257"/>
        <end position="279"/>
    </location>
</feature>
<sequence length="347" mass="37781">MSQRLKTILLNLAKFMVPMVIIGYLLWRMDPEDWERLRERSISYPVLAAAWGVALIAIILSFVRWWVLVRCQGIALSLIESLRLSSICFLLSFVSVGSVGGDLFKAVFLARRSPGQRVEAVASVVVDRGSGLYGLLLLVVLGLMMRESSDTFEFNGIGINDIKWLVGILATVGTFVLAFLVFGGRVVDRMIKRLSNVALIGPAIVKIGPPLRTFHVHPWAFGLSLLMSVGVQGLLVVSLCLIANAMYASPPTFAEHFVIVPIGMLASALPITPAGVGVLEATIETLYHLVPARVTDASGTLVALVFELVKVVLAIMGTIFYWTAGKEVQASLEYAETHGDELERELG</sequence>
<feature type="transmembrane region" description="Helical" evidence="6">
    <location>
        <begin position="164"/>
        <end position="187"/>
    </location>
</feature>
<dbReference type="OrthoDB" id="279916at2"/>
<reference evidence="7 8" key="1">
    <citation type="submission" date="2019-02" db="EMBL/GenBank/DDBJ databases">
        <title>Deep-cultivation of Planctomycetes and their phenomic and genomic characterization uncovers novel biology.</title>
        <authorList>
            <person name="Wiegand S."/>
            <person name="Jogler M."/>
            <person name="Boedeker C."/>
            <person name="Pinto D."/>
            <person name="Vollmers J."/>
            <person name="Rivas-Marin E."/>
            <person name="Kohn T."/>
            <person name="Peeters S.H."/>
            <person name="Heuer A."/>
            <person name="Rast P."/>
            <person name="Oberbeckmann S."/>
            <person name="Bunk B."/>
            <person name="Jeske O."/>
            <person name="Meyerdierks A."/>
            <person name="Storesund J.E."/>
            <person name="Kallscheuer N."/>
            <person name="Luecker S."/>
            <person name="Lage O.M."/>
            <person name="Pohl T."/>
            <person name="Merkel B.J."/>
            <person name="Hornburger P."/>
            <person name="Mueller R.-W."/>
            <person name="Bruemmer F."/>
            <person name="Labrenz M."/>
            <person name="Spormann A.M."/>
            <person name="Op Den Camp H."/>
            <person name="Overmann J."/>
            <person name="Amann R."/>
            <person name="Jetten M.S.M."/>
            <person name="Mascher T."/>
            <person name="Medema M.H."/>
            <person name="Devos D.P."/>
            <person name="Kaster A.-K."/>
            <person name="Ovreas L."/>
            <person name="Rohde M."/>
            <person name="Galperin M.Y."/>
            <person name="Jogler C."/>
        </authorList>
    </citation>
    <scope>NUCLEOTIDE SEQUENCE [LARGE SCALE GENOMIC DNA]</scope>
    <source>
        <strain evidence="7 8">Pla100</strain>
    </source>
</reference>
<dbReference type="Proteomes" id="UP000316213">
    <property type="component" value="Unassembled WGS sequence"/>
</dbReference>
<keyword evidence="2" id="KW-1003">Cell membrane</keyword>
<evidence type="ECO:0000256" key="3">
    <source>
        <dbReference type="ARBA" id="ARBA00022692"/>
    </source>
</evidence>
<organism evidence="7 8">
    <name type="scientific">Neorhodopirellula pilleata</name>
    <dbReference type="NCBI Taxonomy" id="2714738"/>
    <lineage>
        <taxon>Bacteria</taxon>
        <taxon>Pseudomonadati</taxon>
        <taxon>Planctomycetota</taxon>
        <taxon>Planctomycetia</taxon>
        <taxon>Pirellulales</taxon>
        <taxon>Pirellulaceae</taxon>
        <taxon>Neorhodopirellula</taxon>
    </lineage>
</organism>
<keyword evidence="4 6" id="KW-1133">Transmembrane helix</keyword>
<feature type="transmembrane region" description="Helical" evidence="6">
    <location>
        <begin position="299"/>
        <end position="322"/>
    </location>
</feature>
<dbReference type="GO" id="GO:0005886">
    <property type="term" value="C:plasma membrane"/>
    <property type="evidence" value="ECO:0007669"/>
    <property type="project" value="UniProtKB-SubCell"/>
</dbReference>
<name>A0A5C6AGR3_9BACT</name>
<accession>A0A5C6AGR3</accession>
<comment type="subcellular location">
    <subcellularLocation>
        <location evidence="1">Cell membrane</location>
        <topology evidence="1">Multi-pass membrane protein</topology>
    </subcellularLocation>
</comment>
<dbReference type="AlphaFoldDB" id="A0A5C6AGR3"/>
<dbReference type="EMBL" id="SJPM01000003">
    <property type="protein sequence ID" value="TWT98799.1"/>
    <property type="molecule type" value="Genomic_DNA"/>
</dbReference>
<dbReference type="InterPro" id="IPR022791">
    <property type="entry name" value="L-PG_synthase/AglD"/>
</dbReference>
<feature type="transmembrane region" description="Helical" evidence="6">
    <location>
        <begin position="7"/>
        <end position="27"/>
    </location>
</feature>
<feature type="transmembrane region" description="Helical" evidence="6">
    <location>
        <begin position="81"/>
        <end position="100"/>
    </location>
</feature>
<evidence type="ECO:0000313" key="7">
    <source>
        <dbReference type="EMBL" id="TWT98799.1"/>
    </source>
</evidence>
<keyword evidence="3 6" id="KW-0812">Transmembrane</keyword>
<evidence type="ECO:0008006" key="9">
    <source>
        <dbReference type="Google" id="ProtNLM"/>
    </source>
</evidence>
<feature type="transmembrane region" description="Helical" evidence="6">
    <location>
        <begin position="120"/>
        <end position="143"/>
    </location>
</feature>
<keyword evidence="5 6" id="KW-0472">Membrane</keyword>
<gene>
    <name evidence="7" type="ORF">Pla100_19650</name>
</gene>
<dbReference type="PANTHER" id="PTHR40277">
    <property type="entry name" value="BLL5419 PROTEIN"/>
    <property type="match status" value="1"/>
</dbReference>
<comment type="caution">
    <text evidence="7">The sequence shown here is derived from an EMBL/GenBank/DDBJ whole genome shotgun (WGS) entry which is preliminary data.</text>
</comment>
<evidence type="ECO:0000256" key="4">
    <source>
        <dbReference type="ARBA" id="ARBA00022989"/>
    </source>
</evidence>
<evidence type="ECO:0000256" key="5">
    <source>
        <dbReference type="ARBA" id="ARBA00023136"/>
    </source>
</evidence>